<evidence type="ECO:0000256" key="8">
    <source>
        <dbReference type="ARBA" id="ARBA00048868"/>
    </source>
</evidence>
<dbReference type="FunFam" id="3.40.640.10:FF:000022">
    <property type="entry name" value="Glutamate decarboxylase"/>
    <property type="match status" value="2"/>
</dbReference>
<evidence type="ECO:0000313" key="12">
    <source>
        <dbReference type="Proteomes" id="UP000237347"/>
    </source>
</evidence>
<dbReference type="InterPro" id="IPR015424">
    <property type="entry name" value="PyrdxlP-dep_Trfase"/>
</dbReference>
<evidence type="ECO:0000256" key="1">
    <source>
        <dbReference type="ARBA" id="ARBA00001933"/>
    </source>
</evidence>
<keyword evidence="12" id="KW-1185">Reference proteome</keyword>
<dbReference type="Pfam" id="PF00282">
    <property type="entry name" value="Pyridoxal_deC"/>
    <property type="match status" value="2"/>
</dbReference>
<dbReference type="InterPro" id="IPR002129">
    <property type="entry name" value="PyrdxlP-dep_de-COase"/>
</dbReference>
<dbReference type="GO" id="GO:0005829">
    <property type="term" value="C:cytosol"/>
    <property type="evidence" value="ECO:0007669"/>
    <property type="project" value="TreeGrafter"/>
</dbReference>
<dbReference type="CDD" id="cd06450">
    <property type="entry name" value="DOPA_deC_like"/>
    <property type="match status" value="1"/>
</dbReference>
<dbReference type="GO" id="GO:0030170">
    <property type="term" value="F:pyridoxal phosphate binding"/>
    <property type="evidence" value="ECO:0007669"/>
    <property type="project" value="InterPro"/>
</dbReference>
<evidence type="ECO:0000256" key="3">
    <source>
        <dbReference type="ARBA" id="ARBA00012421"/>
    </source>
</evidence>
<dbReference type="Gene3D" id="3.90.1150.160">
    <property type="match status" value="2"/>
</dbReference>
<dbReference type="GO" id="GO:0006538">
    <property type="term" value="P:L-glutamate catabolic process"/>
    <property type="evidence" value="ECO:0007669"/>
    <property type="project" value="TreeGrafter"/>
</dbReference>
<dbReference type="Gene3D" id="3.40.640.10">
    <property type="entry name" value="Type I PLP-dependent aspartate aminotransferase-like (Major domain)"/>
    <property type="match status" value="2"/>
</dbReference>
<accession>A0AAW0L118</accession>
<dbReference type="InterPro" id="IPR015421">
    <property type="entry name" value="PyrdxlP-dep_Trfase_major"/>
</dbReference>
<comment type="cofactor">
    <cofactor evidence="1 9 10">
        <name>pyridoxal 5'-phosphate</name>
        <dbReference type="ChEBI" id="CHEBI:597326"/>
    </cofactor>
</comment>
<evidence type="ECO:0000256" key="7">
    <source>
        <dbReference type="ARBA" id="ARBA00023239"/>
    </source>
</evidence>
<evidence type="ECO:0000256" key="6">
    <source>
        <dbReference type="ARBA" id="ARBA00022898"/>
    </source>
</evidence>
<dbReference type="Gene3D" id="4.10.280.50">
    <property type="match status" value="2"/>
</dbReference>
<proteinExistence type="inferred from homology"/>
<dbReference type="GO" id="GO:0005516">
    <property type="term" value="F:calmodulin binding"/>
    <property type="evidence" value="ECO:0007669"/>
    <property type="project" value="UniProtKB-KW"/>
</dbReference>
<keyword evidence="6 9" id="KW-0663">Pyridoxal phosphate</keyword>
<evidence type="ECO:0000256" key="5">
    <source>
        <dbReference type="ARBA" id="ARBA00022860"/>
    </source>
</evidence>
<dbReference type="PANTHER" id="PTHR43321:SF3">
    <property type="entry name" value="GLUTAMATE DECARBOXYLASE"/>
    <property type="match status" value="1"/>
</dbReference>
<evidence type="ECO:0000313" key="11">
    <source>
        <dbReference type="EMBL" id="KAK7845047.1"/>
    </source>
</evidence>
<dbReference type="InterPro" id="IPR010107">
    <property type="entry name" value="Glutamate_decarboxylase"/>
</dbReference>
<dbReference type="SUPFAM" id="SSF53383">
    <property type="entry name" value="PLP-dependent transferases"/>
    <property type="match status" value="2"/>
</dbReference>
<name>A0AAW0L118_QUESU</name>
<dbReference type="EC" id="4.1.1.15" evidence="3 10"/>
<reference evidence="11 12" key="1">
    <citation type="journal article" date="2018" name="Sci. Data">
        <title>The draft genome sequence of cork oak.</title>
        <authorList>
            <person name="Ramos A.M."/>
            <person name="Usie A."/>
            <person name="Barbosa P."/>
            <person name="Barros P.M."/>
            <person name="Capote T."/>
            <person name="Chaves I."/>
            <person name="Simoes F."/>
            <person name="Abreu I."/>
            <person name="Carrasquinho I."/>
            <person name="Faro C."/>
            <person name="Guimaraes J.B."/>
            <person name="Mendonca D."/>
            <person name="Nobrega F."/>
            <person name="Rodrigues L."/>
            <person name="Saibo N.J.M."/>
            <person name="Varela M.C."/>
            <person name="Egas C."/>
            <person name="Matos J."/>
            <person name="Miguel C.M."/>
            <person name="Oliveira M.M."/>
            <person name="Ricardo C.P."/>
            <person name="Goncalves S."/>
        </authorList>
    </citation>
    <scope>NUCLEOTIDE SEQUENCE [LARGE SCALE GENOMIC DNA]</scope>
    <source>
        <strain evidence="12">cv. HL8</strain>
    </source>
</reference>
<keyword evidence="4 10" id="KW-0210">Decarboxylase</keyword>
<evidence type="ECO:0000256" key="10">
    <source>
        <dbReference type="RuleBase" id="RU361171"/>
    </source>
</evidence>
<dbReference type="GO" id="GO:0004351">
    <property type="term" value="F:glutamate decarboxylase activity"/>
    <property type="evidence" value="ECO:0007669"/>
    <property type="project" value="UniProtKB-EC"/>
</dbReference>
<dbReference type="Proteomes" id="UP000237347">
    <property type="component" value="Unassembled WGS sequence"/>
</dbReference>
<evidence type="ECO:0000256" key="2">
    <source>
        <dbReference type="ARBA" id="ARBA00009533"/>
    </source>
</evidence>
<comment type="catalytic activity">
    <reaction evidence="8 10">
        <text>L-glutamate + H(+) = 4-aminobutanoate + CO2</text>
        <dbReference type="Rhea" id="RHEA:17785"/>
        <dbReference type="ChEBI" id="CHEBI:15378"/>
        <dbReference type="ChEBI" id="CHEBI:16526"/>
        <dbReference type="ChEBI" id="CHEBI:29985"/>
        <dbReference type="ChEBI" id="CHEBI:59888"/>
        <dbReference type="EC" id="4.1.1.15"/>
    </reaction>
</comment>
<keyword evidence="7 10" id="KW-0456">Lyase</keyword>
<keyword evidence="5" id="KW-0112">Calmodulin-binding</keyword>
<dbReference type="PANTHER" id="PTHR43321">
    <property type="entry name" value="GLUTAMATE DECARBOXYLASE"/>
    <property type="match status" value="1"/>
</dbReference>
<comment type="similarity">
    <text evidence="2 10">Belongs to the group II decarboxylase family.</text>
</comment>
<comment type="caution">
    <text evidence="11">The sequence shown here is derived from an EMBL/GenBank/DDBJ whole genome shotgun (WGS) entry which is preliminary data.</text>
</comment>
<protein>
    <recommendedName>
        <fullName evidence="3 10">Glutamate decarboxylase</fullName>
        <ecNumber evidence="3 10">4.1.1.15</ecNumber>
    </recommendedName>
</protein>
<dbReference type="NCBIfam" id="TIGR01788">
    <property type="entry name" value="Glu-decarb-GAD"/>
    <property type="match status" value="2"/>
</dbReference>
<dbReference type="FunFam" id="3.90.1150.160:FF:000001">
    <property type="entry name" value="Glutamate decarboxylase"/>
    <property type="match status" value="2"/>
</dbReference>
<evidence type="ECO:0000256" key="4">
    <source>
        <dbReference type="ARBA" id="ARBA00022793"/>
    </source>
</evidence>
<organism evidence="11 12">
    <name type="scientific">Quercus suber</name>
    <name type="common">Cork oak</name>
    <dbReference type="NCBI Taxonomy" id="58331"/>
    <lineage>
        <taxon>Eukaryota</taxon>
        <taxon>Viridiplantae</taxon>
        <taxon>Streptophyta</taxon>
        <taxon>Embryophyta</taxon>
        <taxon>Tracheophyta</taxon>
        <taxon>Spermatophyta</taxon>
        <taxon>Magnoliopsida</taxon>
        <taxon>eudicotyledons</taxon>
        <taxon>Gunneridae</taxon>
        <taxon>Pentapetalae</taxon>
        <taxon>rosids</taxon>
        <taxon>fabids</taxon>
        <taxon>Fagales</taxon>
        <taxon>Fagaceae</taxon>
        <taxon>Quercus</taxon>
    </lineage>
</organism>
<feature type="modified residue" description="N6-(pyridoxal phosphate)lysine" evidence="9">
    <location>
        <position position="277"/>
    </location>
</feature>
<dbReference type="AlphaFoldDB" id="A0AAW0L118"/>
<evidence type="ECO:0000256" key="9">
    <source>
        <dbReference type="PIRSR" id="PIRSR602129-50"/>
    </source>
</evidence>
<dbReference type="EMBL" id="PKMF04000176">
    <property type="protein sequence ID" value="KAK7845047.1"/>
    <property type="molecule type" value="Genomic_DNA"/>
</dbReference>
<sequence length="1005" mass="113800">MVLSKPASDSDLTMHATSASRYVRDSLPRYEMPENSIPKEAAYQVIHDELLLDFKPKLNLASFVTTLMEPECDKLIMESINKNYVDMDEYPVTTELHNRCVNMIARLFHTPLGESEDAIGVGTVGSSEAIMLAGLAFKRKWQNKRKAEGKPCDKPNIVTGANVQVCWEKFARYFEVELKEVKVTEGYYVMDPAKAVEMVDENTICVAAILGSTYNGEFEDVKLLNDLLLEKNKQTGWDTPIHVDAASGGFIAPFIYPELEWDFRLPLVKSINVSGHKYGLVYAGIGWNIWRSKDDLPEELIFHIKYLGAEQSTFTLNFSKGSSQIIAQYYQLIRLGQEGYKNIMENCHDNAMVLKEGLEKTGCFEILSKADGVPVVAFSLKNKKGGHDEFEVSEMLRRYGWIVPAYPMPADAQHVIVLRVVIRAEFSRTLAERLVHDITTVLHELEKLPPKVNSEGKEVHVNVEENWSNGGVSKRKSDLETQREITTYWKNYVSAQKEIKRQKEFCGALISLCVLRPASESDLLVLSTSASRYVRDSLPRYKMPESSIPKEAAYQIIHDELLLDCKPKLNLASFVTTLMEPECDKLVMESINKNYVDMDEYPNRCVNMIARLFHTPLGESEDAIGVGTVGSSEAIMLAGLAFKRKWQNKRKAEGKPYDKPNIVTGANVQVCWEKFARYFEVELKEVNVREGYYVMDPVKAVEMVDENTICVAAILGSTYNGEFEDVKLLNDLLLEKNKQTGWDTPIHVDAASGGFIAPFIYPELEWDFRLPLVKSINVSGHKYGLVYAGIGWNIWRSKDDLPEELIFHIKYLGAEQSTFTLNFSKGSSQIIAQYYQLIRLGEEGYKNIMENCHENAMVLKEGLEKTGRFEILSKDDGVPVVAFSLKNKKGGHDEFVVSEMLRRFGWIVPAYPMPAGAQHVIVLRVVIRAEFSRTLAERLVHDITTVLHELDKLPPKVTSEVEENGNNGGVSKRKSDLETQREVTTLWKNYVIAQKEIKRQKVMAS</sequence>
<gene>
    <name evidence="11" type="primary">GAD_2</name>
    <name evidence="11" type="ORF">CFP56_010109</name>
</gene>
<dbReference type="FunFam" id="4.10.280.50:FF:000001">
    <property type="entry name" value="Glutamate decarboxylase"/>
    <property type="match status" value="2"/>
</dbReference>